<gene>
    <name evidence="3" type="ORF">CTEN210_12491</name>
</gene>
<dbReference type="EMBL" id="BLLK01000051">
    <property type="protein sequence ID" value="GFH56015.1"/>
    <property type="molecule type" value="Genomic_DNA"/>
</dbReference>
<comment type="subcellular location">
    <subcellularLocation>
        <location evidence="1">Nucleus</location>
    </subcellularLocation>
</comment>
<evidence type="ECO:0000256" key="2">
    <source>
        <dbReference type="SAM" id="MobiDB-lite"/>
    </source>
</evidence>
<feature type="region of interest" description="Disordered" evidence="2">
    <location>
        <begin position="61"/>
        <end position="145"/>
    </location>
</feature>
<dbReference type="PANTHER" id="PTHR22504:SF0">
    <property type="entry name" value="REPRESSOR OF RNA POLYMERASE III TRANSCRIPTION MAF1 HOMOLOG"/>
    <property type="match status" value="1"/>
</dbReference>
<proteinExistence type="inferred from homology"/>
<comment type="caution">
    <text evidence="3">The sequence shown here is derived from an EMBL/GenBank/DDBJ whole genome shotgun (WGS) entry which is preliminary data.</text>
</comment>
<protein>
    <recommendedName>
        <fullName evidence="1">Repressor of RNA polymerase III transcription</fullName>
    </recommendedName>
</protein>
<comment type="similarity">
    <text evidence="1">Belongs to the MAF1 family.</text>
</comment>
<dbReference type="AlphaFoldDB" id="A0AAD3HA45"/>
<dbReference type="PIRSF" id="PIRSF037240">
    <property type="entry name" value="RNA_polIII_Trep_MAF1"/>
    <property type="match status" value="1"/>
</dbReference>
<feature type="compositionally biased region" description="Polar residues" evidence="2">
    <location>
        <begin position="69"/>
        <end position="81"/>
    </location>
</feature>
<dbReference type="InterPro" id="IPR038564">
    <property type="entry name" value="Maf1_sf"/>
</dbReference>
<feature type="region of interest" description="Disordered" evidence="2">
    <location>
        <begin position="356"/>
        <end position="378"/>
    </location>
</feature>
<evidence type="ECO:0000313" key="3">
    <source>
        <dbReference type="EMBL" id="GFH56015.1"/>
    </source>
</evidence>
<dbReference type="InterPro" id="IPR015257">
    <property type="entry name" value="Maf1"/>
</dbReference>
<dbReference type="Gene3D" id="3.40.1000.50">
    <property type="entry name" value="Repressor of RNA polymerase III transcription Maf1"/>
    <property type="match status" value="1"/>
</dbReference>
<evidence type="ECO:0000256" key="1">
    <source>
        <dbReference type="PIRNR" id="PIRNR037240"/>
    </source>
</evidence>
<feature type="compositionally biased region" description="Polar residues" evidence="2">
    <location>
        <begin position="113"/>
        <end position="125"/>
    </location>
</feature>
<reference evidence="3 4" key="1">
    <citation type="journal article" date="2021" name="Sci. Rep.">
        <title>The genome of the diatom Chaetoceros tenuissimus carries an ancient integrated fragment of an extant virus.</title>
        <authorList>
            <person name="Hongo Y."/>
            <person name="Kimura K."/>
            <person name="Takaki Y."/>
            <person name="Yoshida Y."/>
            <person name="Baba S."/>
            <person name="Kobayashi G."/>
            <person name="Nagasaki K."/>
            <person name="Hano T."/>
            <person name="Tomaru Y."/>
        </authorList>
    </citation>
    <scope>NUCLEOTIDE SEQUENCE [LARGE SCALE GENOMIC DNA]</scope>
    <source>
        <strain evidence="3 4">NIES-3715</strain>
    </source>
</reference>
<dbReference type="Pfam" id="PF09174">
    <property type="entry name" value="Maf1"/>
    <property type="match status" value="1"/>
</dbReference>
<keyword evidence="1" id="KW-0539">Nucleus</keyword>
<keyword evidence="1" id="KW-0804">Transcription</keyword>
<keyword evidence="1" id="KW-0805">Transcription regulation</keyword>
<dbReference type="GO" id="GO:0005634">
    <property type="term" value="C:nucleus"/>
    <property type="evidence" value="ECO:0007669"/>
    <property type="project" value="UniProtKB-SubCell"/>
</dbReference>
<organism evidence="3 4">
    <name type="scientific">Chaetoceros tenuissimus</name>
    <dbReference type="NCBI Taxonomy" id="426638"/>
    <lineage>
        <taxon>Eukaryota</taxon>
        <taxon>Sar</taxon>
        <taxon>Stramenopiles</taxon>
        <taxon>Ochrophyta</taxon>
        <taxon>Bacillariophyta</taxon>
        <taxon>Coscinodiscophyceae</taxon>
        <taxon>Chaetocerotophycidae</taxon>
        <taxon>Chaetocerotales</taxon>
        <taxon>Chaetocerotaceae</taxon>
        <taxon>Chaetoceros</taxon>
    </lineage>
</organism>
<dbReference type="PANTHER" id="PTHR22504">
    <property type="entry name" value="REPRESSOR OF RNA POLYMERASE III TRANSCRIPTION MAF1"/>
    <property type="match status" value="1"/>
</dbReference>
<dbReference type="GO" id="GO:0016480">
    <property type="term" value="P:negative regulation of transcription by RNA polymerase III"/>
    <property type="evidence" value="ECO:0007669"/>
    <property type="project" value="UniProtKB-UniRule"/>
</dbReference>
<evidence type="ECO:0000313" key="4">
    <source>
        <dbReference type="Proteomes" id="UP001054902"/>
    </source>
</evidence>
<dbReference type="GO" id="GO:0000994">
    <property type="term" value="F:RNA polymerase III core binding"/>
    <property type="evidence" value="ECO:0007669"/>
    <property type="project" value="TreeGrafter"/>
</dbReference>
<dbReference type="Proteomes" id="UP001054902">
    <property type="component" value="Unassembled WGS sequence"/>
</dbReference>
<name>A0AAD3HA45_9STRA</name>
<keyword evidence="4" id="KW-1185">Reference proteome</keyword>
<sequence length="378" mass="42211">MKFLEDDRLAQLTAQLTEATICERVINGRIEAFTMKRAGTDKKYAHALGEKYQNEIMAEETDFKRMQRTRSTSIGSDTEISMQHLRKISSPPSPKAKKVRIQSKFQPPKPQGRQRSNSASLSDGSSPKLPSAMRSMSDSFRARSGSLSETMDANIVTNFPYSNSPLGDFHDSSTQRLMTDLILTLNASFPDYDFSSTRPAHFSHIPSAQVAMNRVNERLSELAACTPQGDMFLPQLWNAIDESINLKECEVYSYVPPNRDDDDDPLSFLADSLDGTDSAMPLWTLNFFFVNKSLKRIVLFTCVQTMRTEVVNADEGQGDDDFVLKDPVMEDFGSPGRIVRSGISRFDGSVDEEDEGGLDYDMEDGMNQAVEPPSINGM</sequence>
<keyword evidence="1" id="KW-0678">Repressor</keyword>
<accession>A0AAD3HA45</accession>